<evidence type="ECO:0000313" key="1">
    <source>
        <dbReference type="EMBL" id="SPX12627.1"/>
    </source>
</evidence>
<keyword evidence="1" id="KW-0808">Transferase</keyword>
<sequence>MFIWYSPTLGEHVDRQTVNSVFSTAYNDYLINAWMGVTRPAQPKTPEEVITRWQGKSVVF</sequence>
<dbReference type="Proteomes" id="UP000250780">
    <property type="component" value="Unassembled WGS sequence"/>
</dbReference>
<evidence type="ECO:0000313" key="2">
    <source>
        <dbReference type="Proteomes" id="UP000250780"/>
    </source>
</evidence>
<dbReference type="GO" id="GO:0016787">
    <property type="term" value="F:hydrolase activity"/>
    <property type="evidence" value="ECO:0007669"/>
    <property type="project" value="UniProtKB-KW"/>
</dbReference>
<dbReference type="EC" id="2.7.-.-" evidence="1"/>
<dbReference type="EMBL" id="UASD01000008">
    <property type="protein sequence ID" value="SPX12627.1"/>
    <property type="molecule type" value="Genomic_DNA"/>
</dbReference>
<gene>
    <name evidence="1" type="primary">yhbX_4</name>
    <name evidence="1" type="ORF">NCTC9073_04003</name>
</gene>
<dbReference type="AlphaFoldDB" id="A0A2X1NDD1"/>
<dbReference type="GO" id="GO:0016740">
    <property type="term" value="F:transferase activity"/>
    <property type="evidence" value="ECO:0007669"/>
    <property type="project" value="UniProtKB-KW"/>
</dbReference>
<accession>A0A2X1NDD1</accession>
<reference evidence="1 2" key="1">
    <citation type="submission" date="2018-06" db="EMBL/GenBank/DDBJ databases">
        <authorList>
            <consortium name="Pathogen Informatics"/>
            <person name="Doyle S."/>
        </authorList>
    </citation>
    <scope>NUCLEOTIDE SEQUENCE [LARGE SCALE GENOMIC DNA]</scope>
    <source>
        <strain evidence="1 2">NCTC9073</strain>
    </source>
</reference>
<proteinExistence type="predicted"/>
<organism evidence="1 2">
    <name type="scientific">Escherichia coli</name>
    <dbReference type="NCBI Taxonomy" id="562"/>
    <lineage>
        <taxon>Bacteria</taxon>
        <taxon>Pseudomonadati</taxon>
        <taxon>Pseudomonadota</taxon>
        <taxon>Gammaproteobacteria</taxon>
        <taxon>Enterobacterales</taxon>
        <taxon>Enterobacteriaceae</taxon>
        <taxon>Escherichia</taxon>
    </lineage>
</organism>
<name>A0A2X1NDD1_ECOLX</name>
<keyword evidence="1" id="KW-0378">Hydrolase</keyword>
<protein>
    <submittedName>
        <fullName evidence="1">Hydrolase</fullName>
        <ecNumber evidence="1">2.7.-.-</ecNumber>
    </submittedName>
</protein>